<dbReference type="RefSeq" id="WP_277820305.1">
    <property type="nucleotide sequence ID" value="NZ_CP064005.1"/>
</dbReference>
<comment type="caution">
    <text evidence="2">The sequence shown here is derived from an EMBL/GenBank/DDBJ whole genome shotgun (WGS) entry which is preliminary data.</text>
</comment>
<protein>
    <submittedName>
        <fullName evidence="2">Uncharacterized protein</fullName>
    </submittedName>
</protein>
<evidence type="ECO:0000313" key="3">
    <source>
        <dbReference type="Proteomes" id="UP001635788"/>
    </source>
</evidence>
<evidence type="ECO:0000313" key="2">
    <source>
        <dbReference type="EMBL" id="MFN6509283.1"/>
    </source>
</evidence>
<feature type="region of interest" description="Disordered" evidence="1">
    <location>
        <begin position="1"/>
        <end position="42"/>
    </location>
</feature>
<proteinExistence type="predicted"/>
<sequence length="42" mass="4309">MASIIPGAPVTRAPSPARLDSNSRNGEPDKLGPRHAGRGTPC</sequence>
<reference evidence="2 3" key="1">
    <citation type="submission" date="2024-12" db="EMBL/GenBank/DDBJ databases">
        <authorList>
            <person name="Alaofin S."/>
            <person name="Velasco D."/>
            <person name="Li D."/>
            <person name="Baldwin T."/>
            <person name="Liu Z."/>
            <person name="Schachterle J.K."/>
        </authorList>
    </citation>
    <scope>NUCLEOTIDE SEQUENCE [LARGE SCALE GENOMIC DNA]</scope>
    <source>
        <strain evidence="2 3">B1</strain>
    </source>
</reference>
<feature type="compositionally biased region" description="Basic residues" evidence="1">
    <location>
        <begin position="33"/>
        <end position="42"/>
    </location>
</feature>
<organism evidence="2 3">
    <name type="scientific">Xanthomonas translucens pv. translucens</name>
    <dbReference type="NCBI Taxonomy" id="134875"/>
    <lineage>
        <taxon>Bacteria</taxon>
        <taxon>Pseudomonadati</taxon>
        <taxon>Pseudomonadota</taxon>
        <taxon>Gammaproteobacteria</taxon>
        <taxon>Lysobacterales</taxon>
        <taxon>Lysobacteraceae</taxon>
        <taxon>Xanthomonas</taxon>
        <taxon>Xanthomonas translucens group</taxon>
    </lineage>
</organism>
<name>A0ABW9KZQ8_XANCT</name>
<keyword evidence="3" id="KW-1185">Reference proteome</keyword>
<accession>A0ABW9KZQ8</accession>
<gene>
    <name evidence="2" type="ORF">ACK3FC_19280</name>
</gene>
<evidence type="ECO:0000256" key="1">
    <source>
        <dbReference type="SAM" id="MobiDB-lite"/>
    </source>
</evidence>
<dbReference type="Proteomes" id="UP001635788">
    <property type="component" value="Unassembled WGS sequence"/>
</dbReference>
<dbReference type="EMBL" id="JBKAMQ010000002">
    <property type="protein sequence ID" value="MFN6509283.1"/>
    <property type="molecule type" value="Genomic_DNA"/>
</dbReference>